<protein>
    <submittedName>
        <fullName evidence="1">K(+) efflux antiporter 2, chloroplastic</fullName>
    </submittedName>
</protein>
<evidence type="ECO:0000313" key="1">
    <source>
        <dbReference type="EMBL" id="JAU93804.1"/>
    </source>
</evidence>
<dbReference type="AlphaFoldDB" id="A0A1J3JP09"/>
<accession>A0A1J3JP09</accession>
<name>A0A1J3JP09_NOCCA</name>
<reference evidence="1" key="1">
    <citation type="submission" date="2016-07" db="EMBL/GenBank/DDBJ databases">
        <title>De novo transcriptome assembly of four accessions of the metal hyperaccumulator plant Noccaea caerulescens.</title>
        <authorList>
            <person name="Blande D."/>
            <person name="Halimaa P."/>
            <person name="Tervahauta A.I."/>
            <person name="Aarts M.G."/>
            <person name="Karenlampi S.O."/>
        </authorList>
    </citation>
    <scope>NUCLEOTIDE SEQUENCE</scope>
</reference>
<dbReference type="EMBL" id="GEVM01012134">
    <property type="protein sequence ID" value="JAU93804.1"/>
    <property type="molecule type" value="Transcribed_RNA"/>
</dbReference>
<organism evidence="1">
    <name type="scientific">Noccaea caerulescens</name>
    <name type="common">Alpine penny-cress</name>
    <name type="synonym">Thlaspi caerulescens</name>
    <dbReference type="NCBI Taxonomy" id="107243"/>
    <lineage>
        <taxon>Eukaryota</taxon>
        <taxon>Viridiplantae</taxon>
        <taxon>Streptophyta</taxon>
        <taxon>Embryophyta</taxon>
        <taxon>Tracheophyta</taxon>
        <taxon>Spermatophyta</taxon>
        <taxon>Magnoliopsida</taxon>
        <taxon>eudicotyledons</taxon>
        <taxon>Gunneridae</taxon>
        <taxon>Pentapetalae</taxon>
        <taxon>rosids</taxon>
        <taxon>malvids</taxon>
        <taxon>Brassicales</taxon>
        <taxon>Brassicaceae</taxon>
        <taxon>Coluteocarpeae</taxon>
        <taxon>Noccaea</taxon>
    </lineage>
</organism>
<gene>
    <name evidence="1" type="ORF">MP_TR7902_c1_g1_i1_g.23978</name>
</gene>
<sequence>MASPAVAIFLQLSLWVGQLTKHDGSSLYRVYKFFMDQHFFVDLCRVYCEFWCRNHVSSVLGYLATGILIGPYGLSMIRNVHAKLELFLVFQHWP</sequence>
<proteinExistence type="predicted"/>